<dbReference type="SUPFAM" id="SSF54001">
    <property type="entry name" value="Cysteine proteinases"/>
    <property type="match status" value="1"/>
</dbReference>
<evidence type="ECO:0000256" key="4">
    <source>
        <dbReference type="SAM" id="Coils"/>
    </source>
</evidence>
<dbReference type="InterPro" id="IPR015410">
    <property type="entry name" value="DUF1985"/>
</dbReference>
<keyword evidence="2" id="KW-0645">Protease</keyword>
<feature type="region of interest" description="Disordered" evidence="5">
    <location>
        <begin position="510"/>
        <end position="551"/>
    </location>
</feature>
<dbReference type="InterPro" id="IPR038765">
    <property type="entry name" value="Papain-like_cys_pep_sf"/>
</dbReference>
<feature type="region of interest" description="Disordered" evidence="5">
    <location>
        <begin position="1"/>
        <end position="122"/>
    </location>
</feature>
<organism evidence="7 8">
    <name type="scientific">Striga asiatica</name>
    <name type="common">Asiatic witchweed</name>
    <name type="synonym">Buchnera asiatica</name>
    <dbReference type="NCBI Taxonomy" id="4170"/>
    <lineage>
        <taxon>Eukaryota</taxon>
        <taxon>Viridiplantae</taxon>
        <taxon>Streptophyta</taxon>
        <taxon>Embryophyta</taxon>
        <taxon>Tracheophyta</taxon>
        <taxon>Spermatophyta</taxon>
        <taxon>Magnoliopsida</taxon>
        <taxon>eudicotyledons</taxon>
        <taxon>Gunneridae</taxon>
        <taxon>Pentapetalae</taxon>
        <taxon>asterids</taxon>
        <taxon>lamiids</taxon>
        <taxon>Lamiales</taxon>
        <taxon>Orobanchaceae</taxon>
        <taxon>Buchnereae</taxon>
        <taxon>Striga</taxon>
    </lineage>
</organism>
<dbReference type="GO" id="GO:0008234">
    <property type="term" value="F:cysteine-type peptidase activity"/>
    <property type="evidence" value="ECO:0007669"/>
    <property type="project" value="InterPro"/>
</dbReference>
<feature type="compositionally biased region" description="Acidic residues" evidence="5">
    <location>
        <begin position="81"/>
        <end position="90"/>
    </location>
</feature>
<evidence type="ECO:0000256" key="2">
    <source>
        <dbReference type="ARBA" id="ARBA00022670"/>
    </source>
</evidence>
<dbReference type="GO" id="GO:0006508">
    <property type="term" value="P:proteolysis"/>
    <property type="evidence" value="ECO:0007669"/>
    <property type="project" value="UniProtKB-KW"/>
</dbReference>
<feature type="compositionally biased region" description="Basic and acidic residues" evidence="5">
    <location>
        <begin position="510"/>
        <end position="522"/>
    </location>
</feature>
<dbReference type="PANTHER" id="PTHR48449:SF1">
    <property type="entry name" value="DUF1985 DOMAIN-CONTAINING PROTEIN"/>
    <property type="match status" value="1"/>
</dbReference>
<dbReference type="Pfam" id="PF02902">
    <property type="entry name" value="Peptidase_C48"/>
    <property type="match status" value="1"/>
</dbReference>
<feature type="domain" description="Ubiquitin-like protease family profile" evidence="6">
    <location>
        <begin position="685"/>
        <end position="895"/>
    </location>
</feature>
<keyword evidence="4" id="KW-0175">Coiled coil</keyword>
<evidence type="ECO:0000256" key="1">
    <source>
        <dbReference type="ARBA" id="ARBA00005234"/>
    </source>
</evidence>
<feature type="coiled-coil region" evidence="4">
    <location>
        <begin position="1111"/>
        <end position="1138"/>
    </location>
</feature>
<accession>A0A5A7RAK4</accession>
<dbReference type="Proteomes" id="UP000325081">
    <property type="component" value="Unassembled WGS sequence"/>
</dbReference>
<dbReference type="OrthoDB" id="1306375at2759"/>
<evidence type="ECO:0000259" key="6">
    <source>
        <dbReference type="PROSITE" id="PS50600"/>
    </source>
</evidence>
<evidence type="ECO:0000256" key="3">
    <source>
        <dbReference type="ARBA" id="ARBA00022801"/>
    </source>
</evidence>
<name>A0A5A7RAK4_STRAF</name>
<dbReference type="PANTHER" id="PTHR48449">
    <property type="entry name" value="DUF1985 DOMAIN-CONTAINING PROTEIN"/>
    <property type="match status" value="1"/>
</dbReference>
<evidence type="ECO:0000313" key="7">
    <source>
        <dbReference type="EMBL" id="GER54492.1"/>
    </source>
</evidence>
<dbReference type="Pfam" id="PF09331">
    <property type="entry name" value="DUF1985"/>
    <property type="match status" value="1"/>
</dbReference>
<feature type="compositionally biased region" description="Basic residues" evidence="5">
    <location>
        <begin position="96"/>
        <end position="109"/>
    </location>
</feature>
<dbReference type="InterPro" id="IPR003653">
    <property type="entry name" value="Peptidase_C48_C"/>
</dbReference>
<comment type="caution">
    <text evidence="7">The sequence shown here is derived from an EMBL/GenBank/DDBJ whole genome shotgun (WGS) entry which is preliminary data.</text>
</comment>
<gene>
    <name evidence="7" type="ORF">STAS_32089</name>
</gene>
<dbReference type="EMBL" id="BKCP01011181">
    <property type="protein sequence ID" value="GER54492.1"/>
    <property type="molecule type" value="Genomic_DNA"/>
</dbReference>
<feature type="compositionally biased region" description="Basic and acidic residues" evidence="5">
    <location>
        <begin position="50"/>
        <end position="67"/>
    </location>
</feature>
<keyword evidence="3" id="KW-0378">Hydrolase</keyword>
<evidence type="ECO:0000313" key="8">
    <source>
        <dbReference type="Proteomes" id="UP000325081"/>
    </source>
</evidence>
<proteinExistence type="inferred from homology"/>
<comment type="similarity">
    <text evidence="1">Belongs to the peptidase C48 family.</text>
</comment>
<dbReference type="PROSITE" id="PS50600">
    <property type="entry name" value="ULP_PROTEASE"/>
    <property type="match status" value="1"/>
</dbReference>
<sequence>MNHEEDKRNLSLGQFGKKNVQTKGVGEHSHVRCPITRSSAQKKRFSQKNAMERNGDANGKRKVKYPDDIDSDFGVEQCVPVDEEESEDSSEANKSVLRRSKGNTHRHKSSCSEFEDEDARNKHQREHKDWELLFPNSRALVVKIINSIDNSRSTTPIADIKRLLSNDQLEVFRNSAFGKFIDLPHYKIQNQLVNLISLREVHQPRLDEMWFDFGGKIMRFGVEEFAVISGLNCNGLCKKLCYPPVSDGLFDRYFTNVGLNRQSIKCLSLNRAWINDHDGVKLAKLHLLANFLMGAQNNLLFDRCFLDILDSQDCDNYPWGKEVYDYTLDYLKMSSRNKESLLQKLDGTEKRVYLYRIRGFILSLQVWFYEVCDSTDGVICTRISVPNVPWMLNWEAHMRCGRRLIQRVFLTLPSDKFKNITPTESEKTILQLDGFFVERNEFIRNESQSTPTFSVPGATESPFIGRLNELSSNQVKIMNDLDDLKKLFTDFSTKVMHEILSLKETMLHEESGKQQDLPHDVDNQDISRTGLNDGEGAKPNDVPESSRHQENVGIHKEVDAEDFVQGNGEHNVDFDVDGFPVLTPQMMDEIDRTTEEKLKSMLTANKNDTPGVIGGLDIGIQGNQNVDDLVSVVDIPFKKIKRVKKRQVICKSCPFDTDFWDTMRFVYYDKKNTTLSPPFDFNVDVVSDKNWFFTLYESNCFLDGSHIDVLFYYIRKIGLYALEPPSQKFTTTDNFFDQQMKSLYSLYIVNSCDPRICTIDSVIVDYMFGFKILCGESWFDVDYVLFPIHVELEGVGHWILGRLSFATRKLMIYNSYRSTDFDQVVLESVKRYSILIPIFLAMVKFVSRRADIKKNIGPYSGKAENDPLDVIFVEDLPQQLFCDCGVFVASFTEYIVSNEPINAATFDVDIERSRIFRLAFLVRHDPVFESLDSTPVKIFTTNLAPLPGKARDMNFNHVYSSLHYPSWSNEPSYPAEYHTQSYPYSSEQCWHHFSVEQTYESHKFNKKLDQILDFIESKSAREEEAAYNAKLDLILDRLMAQAKQEEKIELGCARLSEQLESLARRINSIESMVVDPRPQPVPFYELEDNSSGFNAKLDLILDRMMAQANREGEIELECARLSAQMENLTARLDSIELKADNSHLMVGAQTYFPMHMCETEEEDDALQWDDDVSEEEIHGLDHVTISRVPLPATEMEHSPSEPSHCATKWARVSSTCSTDLLVIPEIDDRARVGKALCQLPGIARSRDHFLQNTATRIHHAHLLATLPMLPLLENTKAWHDRHFFLDPG</sequence>
<evidence type="ECO:0000256" key="5">
    <source>
        <dbReference type="SAM" id="MobiDB-lite"/>
    </source>
</evidence>
<protein>
    <recommendedName>
        <fullName evidence="6">Ubiquitin-like protease family profile domain-containing protein</fullName>
    </recommendedName>
</protein>
<keyword evidence="8" id="KW-1185">Reference proteome</keyword>
<dbReference type="Gene3D" id="3.40.395.10">
    <property type="entry name" value="Adenoviral Proteinase, Chain A"/>
    <property type="match status" value="1"/>
</dbReference>
<reference evidence="8" key="1">
    <citation type="journal article" date="2019" name="Curr. Biol.">
        <title>Genome Sequence of Striga asiatica Provides Insight into the Evolution of Plant Parasitism.</title>
        <authorList>
            <person name="Yoshida S."/>
            <person name="Kim S."/>
            <person name="Wafula E.K."/>
            <person name="Tanskanen J."/>
            <person name="Kim Y.M."/>
            <person name="Honaas L."/>
            <person name="Yang Z."/>
            <person name="Spallek T."/>
            <person name="Conn C.E."/>
            <person name="Ichihashi Y."/>
            <person name="Cheong K."/>
            <person name="Cui S."/>
            <person name="Der J.P."/>
            <person name="Gundlach H."/>
            <person name="Jiao Y."/>
            <person name="Hori C."/>
            <person name="Ishida J.K."/>
            <person name="Kasahara H."/>
            <person name="Kiba T."/>
            <person name="Kim M.S."/>
            <person name="Koo N."/>
            <person name="Laohavisit A."/>
            <person name="Lee Y.H."/>
            <person name="Lumba S."/>
            <person name="McCourt P."/>
            <person name="Mortimer J.C."/>
            <person name="Mutuku J.M."/>
            <person name="Nomura T."/>
            <person name="Sasaki-Sekimoto Y."/>
            <person name="Seto Y."/>
            <person name="Wang Y."/>
            <person name="Wakatake T."/>
            <person name="Sakakibara H."/>
            <person name="Demura T."/>
            <person name="Yamaguchi S."/>
            <person name="Yoneyama K."/>
            <person name="Manabe R.I."/>
            <person name="Nelson D.C."/>
            <person name="Schulman A.H."/>
            <person name="Timko M.P."/>
            <person name="dePamphilis C.W."/>
            <person name="Choi D."/>
            <person name="Shirasu K."/>
        </authorList>
    </citation>
    <scope>NUCLEOTIDE SEQUENCE [LARGE SCALE GENOMIC DNA]</scope>
    <source>
        <strain evidence="8">cv. UVA1</strain>
    </source>
</reference>